<comment type="caution">
    <text evidence="1">The sequence shown here is derived from an EMBL/GenBank/DDBJ whole genome shotgun (WGS) entry which is preliminary data.</text>
</comment>
<name>A0ACA9LM39_9GLOM</name>
<dbReference type="EMBL" id="CAJVQC010004282">
    <property type="protein sequence ID" value="CAG8538447.1"/>
    <property type="molecule type" value="Genomic_DNA"/>
</dbReference>
<proteinExistence type="predicted"/>
<keyword evidence="2" id="KW-1185">Reference proteome</keyword>
<accession>A0ACA9LM39</accession>
<organism evidence="1 2">
    <name type="scientific">Racocetra persica</name>
    <dbReference type="NCBI Taxonomy" id="160502"/>
    <lineage>
        <taxon>Eukaryota</taxon>
        <taxon>Fungi</taxon>
        <taxon>Fungi incertae sedis</taxon>
        <taxon>Mucoromycota</taxon>
        <taxon>Glomeromycotina</taxon>
        <taxon>Glomeromycetes</taxon>
        <taxon>Diversisporales</taxon>
        <taxon>Gigasporaceae</taxon>
        <taxon>Racocetra</taxon>
    </lineage>
</organism>
<reference evidence="1" key="1">
    <citation type="submission" date="2021-06" db="EMBL/GenBank/DDBJ databases">
        <authorList>
            <person name="Kallberg Y."/>
            <person name="Tangrot J."/>
            <person name="Rosling A."/>
        </authorList>
    </citation>
    <scope>NUCLEOTIDE SEQUENCE</scope>
    <source>
        <strain evidence="1">MA461A</strain>
    </source>
</reference>
<gene>
    <name evidence="1" type="ORF">RPERSI_LOCUS3446</name>
</gene>
<feature type="non-terminal residue" evidence="1">
    <location>
        <position position="342"/>
    </location>
</feature>
<sequence>MGISQERKVFERDNGTIVTHLKKCVHFTQQTTPEERKKVFDLSNNEQTKRPSSPYDTTSNSSQSSNRKVIVRSSSFGLLDNYSVRPLSRQDYEKFKVLLLRLTISCGWSFNWINKPETHELFDFLNPLINLPDRRTLGGPILDTAVSIYNNGMYEALHEDKIGTTLTFDGWTNVNNEQLMGVMIVTSGGKPYTWKAVDVSVERESYINVMEKTKGMIDELKNLNIKINAIVTDSAGPYAAARRRLRLNHRDIVFIPCYAHQLNLCIGEVFKESTDLKNTMDQAIQIAIYFKNANNKYFIGQLRDQQKIIYKKYYSIAIPSETRWNSYYQLVTSLLRTKKALE</sequence>
<evidence type="ECO:0000313" key="1">
    <source>
        <dbReference type="EMBL" id="CAG8538447.1"/>
    </source>
</evidence>
<dbReference type="Proteomes" id="UP000789920">
    <property type="component" value="Unassembled WGS sequence"/>
</dbReference>
<protein>
    <submittedName>
        <fullName evidence="1">23479_t:CDS:1</fullName>
    </submittedName>
</protein>
<evidence type="ECO:0000313" key="2">
    <source>
        <dbReference type="Proteomes" id="UP000789920"/>
    </source>
</evidence>